<evidence type="ECO:0000256" key="5">
    <source>
        <dbReference type="SAM" id="SignalP"/>
    </source>
</evidence>
<feature type="signal peptide" evidence="5">
    <location>
        <begin position="1"/>
        <end position="19"/>
    </location>
</feature>
<sequence length="91" mass="9973">MKKRLITTGLLLTTFGVIAKPQTITLEVPTMNCPVCPITVTKSLEKVNGVTDVEVKFEERLAKVTFDDEMTNTKALIDATTNAGYPSLVKE</sequence>
<dbReference type="OrthoDB" id="7205933at2"/>
<dbReference type="GO" id="GO:0042597">
    <property type="term" value="C:periplasmic space"/>
    <property type="evidence" value="ECO:0007669"/>
    <property type="project" value="UniProtKB-SubCell"/>
</dbReference>
<dbReference type="InterPro" id="IPR011795">
    <property type="entry name" value="MerP"/>
</dbReference>
<protein>
    <recommendedName>
        <fullName evidence="4">Periplasmic mercury ion-binding protein</fullName>
    </recommendedName>
</protein>
<keyword evidence="2 4" id="KW-0475">Mercuric resistance</keyword>
<dbReference type="GO" id="GO:0030313">
    <property type="term" value="C:cell envelope"/>
    <property type="evidence" value="ECO:0007669"/>
    <property type="project" value="UniProtKB-SubCell"/>
</dbReference>
<comment type="subcellular location">
    <subcellularLocation>
        <location evidence="1">Cell envelope</location>
    </subcellularLocation>
    <subcellularLocation>
        <location evidence="4">Periplasm</location>
    </subcellularLocation>
</comment>
<dbReference type="Gene3D" id="3.30.70.100">
    <property type="match status" value="1"/>
</dbReference>
<dbReference type="PATRIC" id="fig|265726.11.peg.2802"/>
<dbReference type="NCBIfam" id="TIGR02052">
    <property type="entry name" value="MerP"/>
    <property type="match status" value="1"/>
</dbReference>
<evidence type="ECO:0000313" key="7">
    <source>
        <dbReference type="EMBL" id="AID57769.1"/>
    </source>
</evidence>
<dbReference type="GO" id="GO:0045340">
    <property type="term" value="F:mercury ion binding"/>
    <property type="evidence" value="ECO:0007669"/>
    <property type="project" value="UniProtKB-UniRule"/>
</dbReference>
<dbReference type="Pfam" id="PF00403">
    <property type="entry name" value="HMA"/>
    <property type="match status" value="1"/>
</dbReference>
<evidence type="ECO:0000256" key="3">
    <source>
        <dbReference type="ARBA" id="ARBA00022914"/>
    </source>
</evidence>
<reference evidence="7" key="1">
    <citation type="submission" date="2014-04" db="EMBL/GenBank/DDBJ databases">
        <title>Mercury ion reducing Photobacterium species, and its targeted application for the phytoprotection against mercury.</title>
        <authorList>
            <person name="Mathew D.C."/>
            <person name="Ho Y.-n."/>
            <person name="Mathew G.M."/>
            <person name="Gicana R.G."/>
            <person name="Huang C.-C."/>
        </authorList>
    </citation>
    <scope>NUCLEOTIDE SEQUENCE</scope>
</reference>
<dbReference type="STRING" id="265726.KY46_19995"/>
<gene>
    <name evidence="4" type="primary">merP</name>
    <name evidence="8" type="ORF">KY46_19995</name>
</gene>
<dbReference type="InterPro" id="IPR006121">
    <property type="entry name" value="HMA_dom"/>
</dbReference>
<feature type="non-terminal residue" evidence="7">
    <location>
        <position position="1"/>
    </location>
</feature>
<evidence type="ECO:0000313" key="9">
    <source>
        <dbReference type="Proteomes" id="UP000033633"/>
    </source>
</evidence>
<feature type="chain" id="PRO_5007371591" description="Periplasmic mercury ion-binding protein" evidence="5">
    <location>
        <begin position="20"/>
        <end position="91"/>
    </location>
</feature>
<keyword evidence="5" id="KW-0732">Signal</keyword>
<dbReference type="Proteomes" id="UP000033633">
    <property type="component" value="Unassembled WGS sequence"/>
</dbReference>
<evidence type="ECO:0000256" key="2">
    <source>
        <dbReference type="ARBA" id="ARBA00022466"/>
    </source>
</evidence>
<dbReference type="AlphaFoldDB" id="A0A068F657"/>
<evidence type="ECO:0000256" key="1">
    <source>
        <dbReference type="ARBA" id="ARBA00004196"/>
    </source>
</evidence>
<name>A0A068F657_9GAMM</name>
<feature type="domain" description="HMA" evidence="6">
    <location>
        <begin position="22"/>
        <end position="88"/>
    </location>
</feature>
<dbReference type="InterPro" id="IPR001802">
    <property type="entry name" value="MerP/CopZ"/>
</dbReference>
<comment type="function">
    <text evidence="4">Involved in mercury resistance. Acts as a mercury scavenger that specifically binds to a mercuric ion in the periplasm and probably passes it to the cytoplasmic mercuric reductase MerA via the mercuric transport protein MerT.</text>
</comment>
<evidence type="ECO:0000313" key="8">
    <source>
        <dbReference type="EMBL" id="KKC98121.1"/>
    </source>
</evidence>
<keyword evidence="4" id="KW-0479">Metal-binding</keyword>
<evidence type="ECO:0000259" key="6">
    <source>
        <dbReference type="PROSITE" id="PS50846"/>
    </source>
</evidence>
<dbReference type="GO" id="GO:0015097">
    <property type="term" value="F:mercury ion transmembrane transporter activity"/>
    <property type="evidence" value="ECO:0007669"/>
    <property type="project" value="UniProtKB-UniRule"/>
</dbReference>
<dbReference type="SUPFAM" id="SSF55008">
    <property type="entry name" value="HMA, heavy metal-associated domain"/>
    <property type="match status" value="1"/>
</dbReference>
<accession>A0A068F657</accession>
<reference evidence="8 9" key="2">
    <citation type="submission" date="2014-12" db="EMBL/GenBank/DDBJ databases">
        <title>Mercury Reductase activity and rhizosphere competence traits in the genome of root associated Photobacterium halotolerans MELD1.</title>
        <authorList>
            <person name="Mathew D.C."/>
            <person name="Huang C.-C."/>
        </authorList>
    </citation>
    <scope>NUCLEOTIDE SEQUENCE [LARGE SCALE GENOMIC DNA]</scope>
    <source>
        <strain evidence="8 9">MELD1</strain>
    </source>
</reference>
<dbReference type="InterPro" id="IPR036163">
    <property type="entry name" value="HMA_dom_sf"/>
</dbReference>
<keyword evidence="9" id="KW-1185">Reference proteome</keyword>
<dbReference type="PRINTS" id="PR00946">
    <property type="entry name" value="HGSCAVENGER"/>
</dbReference>
<keyword evidence="3 4" id="KW-0476">Mercury</keyword>
<organism evidence="7">
    <name type="scientific">Photobacterium halotolerans</name>
    <dbReference type="NCBI Taxonomy" id="265726"/>
    <lineage>
        <taxon>Bacteria</taxon>
        <taxon>Pseudomonadati</taxon>
        <taxon>Pseudomonadota</taxon>
        <taxon>Gammaproteobacteria</taxon>
        <taxon>Vibrionales</taxon>
        <taxon>Vibrionaceae</taxon>
        <taxon>Photobacterium</taxon>
    </lineage>
</organism>
<dbReference type="RefSeq" id="WP_046222359.1">
    <property type="nucleotide sequence ID" value="NZ_JWYV01000025.1"/>
</dbReference>
<evidence type="ECO:0000256" key="4">
    <source>
        <dbReference type="RuleBase" id="RU361212"/>
    </source>
</evidence>
<dbReference type="EMBL" id="KJ680155">
    <property type="protein sequence ID" value="AID57769.1"/>
    <property type="molecule type" value="Genomic_DNA"/>
</dbReference>
<dbReference type="CDD" id="cd00371">
    <property type="entry name" value="HMA"/>
    <property type="match status" value="1"/>
</dbReference>
<dbReference type="PROSITE" id="PS50846">
    <property type="entry name" value="HMA_2"/>
    <property type="match status" value="1"/>
</dbReference>
<dbReference type="EMBL" id="JWYV01000025">
    <property type="protein sequence ID" value="KKC98121.1"/>
    <property type="molecule type" value="Genomic_DNA"/>
</dbReference>
<proteinExistence type="predicted"/>
<keyword evidence="4" id="KW-0574">Periplasm</keyword>